<keyword evidence="1" id="KW-1185">Reference proteome</keyword>
<reference evidence="2" key="1">
    <citation type="submission" date="2022-11" db="UniProtKB">
        <authorList>
            <consortium name="WormBaseParasite"/>
        </authorList>
    </citation>
    <scope>IDENTIFICATION</scope>
</reference>
<organism evidence="1 2">
    <name type="scientific">Ditylenchus dipsaci</name>
    <dbReference type="NCBI Taxonomy" id="166011"/>
    <lineage>
        <taxon>Eukaryota</taxon>
        <taxon>Metazoa</taxon>
        <taxon>Ecdysozoa</taxon>
        <taxon>Nematoda</taxon>
        <taxon>Chromadorea</taxon>
        <taxon>Rhabditida</taxon>
        <taxon>Tylenchina</taxon>
        <taxon>Tylenchomorpha</taxon>
        <taxon>Sphaerularioidea</taxon>
        <taxon>Anguinidae</taxon>
        <taxon>Anguininae</taxon>
        <taxon>Ditylenchus</taxon>
    </lineage>
</organism>
<accession>A0A915D9S8</accession>
<dbReference type="AlphaFoldDB" id="A0A915D9S8"/>
<evidence type="ECO:0000313" key="1">
    <source>
        <dbReference type="Proteomes" id="UP000887574"/>
    </source>
</evidence>
<dbReference type="WBParaSite" id="jg17350">
    <property type="protein sequence ID" value="jg17350"/>
    <property type="gene ID" value="jg17350"/>
</dbReference>
<name>A0A915D9S8_9BILA</name>
<protein>
    <submittedName>
        <fullName evidence="2">Uncharacterized protein</fullName>
    </submittedName>
</protein>
<evidence type="ECO:0000313" key="2">
    <source>
        <dbReference type="WBParaSite" id="jg17350"/>
    </source>
</evidence>
<sequence>MRMGNVLFHVKQRIELRLRSKPLQKHEELITQDIGVLQPASSPHEFARAAVLMLADWRTRFANEPAALSFVEYFEKTWIHSPLNGWYEGFSP</sequence>
<proteinExistence type="predicted"/>
<dbReference type="Proteomes" id="UP000887574">
    <property type="component" value="Unplaced"/>
</dbReference>